<evidence type="ECO:0000313" key="2">
    <source>
        <dbReference type="Proteomes" id="UP000076154"/>
    </source>
</evidence>
<proteinExistence type="predicted"/>
<reference evidence="1" key="1">
    <citation type="submission" date="2018-04" db="EMBL/GenBank/DDBJ databases">
        <title>Whole genome sequencing of Hypsizygus marmoreus.</title>
        <authorList>
            <person name="Choi I.-G."/>
            <person name="Min B."/>
            <person name="Kim J.-G."/>
            <person name="Kim S."/>
            <person name="Oh Y.-L."/>
            <person name="Kong W.-S."/>
            <person name="Park H."/>
            <person name="Jeong J."/>
            <person name="Song E.-S."/>
        </authorList>
    </citation>
    <scope>NUCLEOTIDE SEQUENCE [LARGE SCALE GENOMIC DNA]</scope>
    <source>
        <strain evidence="1">51987-8</strain>
    </source>
</reference>
<name>A0A369J375_HYPMA</name>
<comment type="caution">
    <text evidence="1">The sequence shown here is derived from an EMBL/GenBank/DDBJ whole genome shotgun (WGS) entry which is preliminary data.</text>
</comment>
<dbReference type="SUPFAM" id="SSF52047">
    <property type="entry name" value="RNI-like"/>
    <property type="match status" value="1"/>
</dbReference>
<evidence type="ECO:0000313" key="1">
    <source>
        <dbReference type="EMBL" id="RDB16438.1"/>
    </source>
</evidence>
<accession>A0A369J375</accession>
<protein>
    <recommendedName>
        <fullName evidence="3">F-box domain-containing protein</fullName>
    </recommendedName>
</protein>
<dbReference type="AlphaFoldDB" id="A0A369J375"/>
<dbReference type="InParanoid" id="A0A369J375"/>
<sequence>HKHHRVVFTWRIYLRSSRKSSSTISQSHLFADIYLDEHVLCKRLHSVLTENTSIAPHIHKLTVSLYQYTGFTDDEVLPLIFDMMASLRIFTLSGNYQSTWMTIPAHTQSAIFRIFSLPTLLTIRLICVFDIPITFFQIPKTLENLILDDFSFDGLLDLDNPPSLFFRSLQLGSLPHDTTRSAIMLPNSCFSQMSDLCSKLTHHTRPTLVHVLKTSARSLTSLKLIHTYTRYASPGENMMLSQFRLPGLANLKFISFNFEIHYSSPTNLQHNGDVVIQQLISFLAANADAMRYIERFTMTFTPLTYRGIARDDRRMPNILRDVECWNDLDKAIKTRCVRRGLRVRLVLIVRSSQPSELVDRRNKWQECMLMTFPPLRERGALALDIEDALSSVW</sequence>
<organism evidence="1 2">
    <name type="scientific">Hypsizygus marmoreus</name>
    <name type="common">White beech mushroom</name>
    <name type="synonym">Agaricus marmoreus</name>
    <dbReference type="NCBI Taxonomy" id="39966"/>
    <lineage>
        <taxon>Eukaryota</taxon>
        <taxon>Fungi</taxon>
        <taxon>Dikarya</taxon>
        <taxon>Basidiomycota</taxon>
        <taxon>Agaricomycotina</taxon>
        <taxon>Agaricomycetes</taxon>
        <taxon>Agaricomycetidae</taxon>
        <taxon>Agaricales</taxon>
        <taxon>Tricholomatineae</taxon>
        <taxon>Lyophyllaceae</taxon>
        <taxon>Hypsizygus</taxon>
    </lineage>
</organism>
<dbReference type="EMBL" id="LUEZ02000124">
    <property type="protein sequence ID" value="RDB16438.1"/>
    <property type="molecule type" value="Genomic_DNA"/>
</dbReference>
<evidence type="ECO:0008006" key="3">
    <source>
        <dbReference type="Google" id="ProtNLM"/>
    </source>
</evidence>
<gene>
    <name evidence="1" type="ORF">Hypma_002928</name>
</gene>
<feature type="non-terminal residue" evidence="1">
    <location>
        <position position="1"/>
    </location>
</feature>
<keyword evidence="2" id="KW-1185">Reference proteome</keyword>
<feature type="non-terminal residue" evidence="1">
    <location>
        <position position="393"/>
    </location>
</feature>
<dbReference type="Proteomes" id="UP000076154">
    <property type="component" value="Unassembled WGS sequence"/>
</dbReference>